<organism evidence="1 2">
    <name type="scientific">Shewanella ulleungensis</name>
    <dbReference type="NCBI Taxonomy" id="2282699"/>
    <lineage>
        <taxon>Bacteria</taxon>
        <taxon>Pseudomonadati</taxon>
        <taxon>Pseudomonadota</taxon>
        <taxon>Gammaproteobacteria</taxon>
        <taxon>Alteromonadales</taxon>
        <taxon>Shewanellaceae</taxon>
        <taxon>Shewanella</taxon>
    </lineage>
</organism>
<sequence>MFLTIVDYLDIKADLLAGINDDITIRLPSLIHRIGSEKAKQAKAIALQNQCELKRVRRSRHWALSGEALSIQAFTIDLRALDDDGWRYLIQKVSTALIEHADKLEPLETKLSRLINETPGITLGELMQLTQCSIAEARIARFNTDV</sequence>
<evidence type="ECO:0000313" key="2">
    <source>
        <dbReference type="Proteomes" id="UP000654004"/>
    </source>
</evidence>
<dbReference type="Pfam" id="PF12614">
    <property type="entry name" value="RRF_GI"/>
    <property type="match status" value="1"/>
</dbReference>
<protein>
    <submittedName>
        <fullName evidence="1">Ribosome recycling factor Rrf</fullName>
    </submittedName>
</protein>
<accession>A0ABQ2QFX9</accession>
<dbReference type="Proteomes" id="UP000654004">
    <property type="component" value="Unassembled WGS sequence"/>
</dbReference>
<gene>
    <name evidence="1" type="primary">rrf</name>
    <name evidence="1" type="ORF">GCM10009410_09400</name>
</gene>
<name>A0ABQ2QFX9_9GAMM</name>
<reference evidence="2" key="1">
    <citation type="journal article" date="2019" name="Int. J. Syst. Evol. Microbiol.">
        <title>The Global Catalogue of Microorganisms (GCM) 10K type strain sequencing project: providing services to taxonomists for standard genome sequencing and annotation.</title>
        <authorList>
            <consortium name="The Broad Institute Genomics Platform"/>
            <consortium name="The Broad Institute Genome Sequencing Center for Infectious Disease"/>
            <person name="Wu L."/>
            <person name="Ma J."/>
        </authorList>
    </citation>
    <scope>NUCLEOTIDE SEQUENCE [LARGE SCALE GENOMIC DNA]</scope>
    <source>
        <strain evidence="2">JCM 32305</strain>
    </source>
</reference>
<dbReference type="EMBL" id="BMQW01000002">
    <property type="protein sequence ID" value="GGP79112.1"/>
    <property type="molecule type" value="Genomic_DNA"/>
</dbReference>
<evidence type="ECO:0000313" key="1">
    <source>
        <dbReference type="EMBL" id="GGP79112.1"/>
    </source>
</evidence>
<keyword evidence="2" id="KW-1185">Reference proteome</keyword>
<proteinExistence type="predicted"/>
<dbReference type="InterPro" id="IPR022253">
    <property type="entry name" value="Ribosome_recyc_fac_bac"/>
</dbReference>
<comment type="caution">
    <text evidence="1">The sequence shown here is derived from an EMBL/GenBank/DDBJ whole genome shotgun (WGS) entry which is preliminary data.</text>
</comment>